<evidence type="ECO:0000313" key="3">
    <source>
        <dbReference type="Proteomes" id="UP000244810"/>
    </source>
</evidence>
<organism evidence="2 3">
    <name type="scientific">Pararhodobacter aggregans</name>
    <dbReference type="NCBI Taxonomy" id="404875"/>
    <lineage>
        <taxon>Bacteria</taxon>
        <taxon>Pseudomonadati</taxon>
        <taxon>Pseudomonadota</taxon>
        <taxon>Alphaproteobacteria</taxon>
        <taxon>Rhodobacterales</taxon>
        <taxon>Paracoccaceae</taxon>
        <taxon>Pararhodobacter</taxon>
    </lineage>
</organism>
<accession>A0A2T7UKF3</accession>
<dbReference type="EMBL" id="QDDR01000017">
    <property type="protein sequence ID" value="PVE45161.1"/>
    <property type="molecule type" value="Genomic_DNA"/>
</dbReference>
<dbReference type="RefSeq" id="WP_107754732.1">
    <property type="nucleotide sequence ID" value="NZ_QBKF01000016.1"/>
</dbReference>
<keyword evidence="3" id="KW-1185">Reference proteome</keyword>
<name>A0A2T7UKF3_9RHOB</name>
<gene>
    <name evidence="2" type="ORF">DDE23_22670</name>
</gene>
<evidence type="ECO:0000313" key="2">
    <source>
        <dbReference type="EMBL" id="PVE45161.1"/>
    </source>
</evidence>
<comment type="caution">
    <text evidence="2">The sequence shown here is derived from an EMBL/GenBank/DDBJ whole genome shotgun (WGS) entry which is preliminary data.</text>
</comment>
<feature type="signal peptide" evidence="1">
    <location>
        <begin position="1"/>
        <end position="28"/>
    </location>
</feature>
<protein>
    <submittedName>
        <fullName evidence="2">Uncharacterized protein</fullName>
    </submittedName>
</protein>
<sequence>MKHVIHGVATATAISISGLMAWSGPAQAYQVDCAILLCLAGGWPTSAPCTHARAVFVRRITPWPIEPPLQIWRCPMGASLNAPAPLSPMERLYDIAYLNAPQVSVPQDPLPLVRIQDEEQADIDISGDAFDFVRSIRVFHIQFSQGETRDGEYFTSDSTRLGSYGVQGDYRWTRSSVAQVPPASELPHTGRCNRVSYRSVFVDWRDHEGNYGFEEVSY</sequence>
<proteinExistence type="predicted"/>
<dbReference type="OrthoDB" id="6197542at2"/>
<evidence type="ECO:0000256" key="1">
    <source>
        <dbReference type="SAM" id="SignalP"/>
    </source>
</evidence>
<feature type="chain" id="PRO_5015663513" evidence="1">
    <location>
        <begin position="29"/>
        <end position="218"/>
    </location>
</feature>
<dbReference type="AlphaFoldDB" id="A0A2T7UKF3"/>
<reference evidence="2 3" key="1">
    <citation type="journal article" date="2011" name="Syst. Appl. Microbiol.">
        <title>Defluviimonas denitrificans gen. nov., sp. nov., and Pararhodobacter aggregans gen. nov., sp. nov., non-phototrophic Rhodobacteraceae from the biofilter of a marine aquaculture.</title>
        <authorList>
            <person name="Foesel B.U."/>
            <person name="Drake H.L."/>
            <person name="Schramm A."/>
        </authorList>
    </citation>
    <scope>NUCLEOTIDE SEQUENCE [LARGE SCALE GENOMIC DNA]</scope>
    <source>
        <strain evidence="2 3">D1-19</strain>
    </source>
</reference>
<dbReference type="Proteomes" id="UP000244810">
    <property type="component" value="Unassembled WGS sequence"/>
</dbReference>
<keyword evidence="1" id="KW-0732">Signal</keyword>